<dbReference type="Gene3D" id="2.60.120.520">
    <property type="entry name" value="pectin degrading enzyme 5-keto 4- deoxyuronate isomerase, domain 1"/>
    <property type="match status" value="1"/>
</dbReference>
<keyword evidence="3 6" id="KW-0479">Metal-binding</keyword>
<dbReference type="HAMAP" id="MF_00687">
    <property type="entry name" value="KduI"/>
    <property type="match status" value="1"/>
</dbReference>
<keyword evidence="5 6" id="KW-0413">Isomerase</keyword>
<accession>A0ABY5VTF6</accession>
<feature type="binding site" evidence="6">
    <location>
        <position position="201"/>
    </location>
    <ligand>
        <name>Zn(2+)</name>
        <dbReference type="ChEBI" id="CHEBI:29105"/>
    </ligand>
</feature>
<comment type="catalytic activity">
    <reaction evidence="1 6">
        <text>5-dehydro-4-deoxy-D-glucuronate = 3-deoxy-D-glycero-2,5-hexodiulosonate</text>
        <dbReference type="Rhea" id="RHEA:23896"/>
        <dbReference type="ChEBI" id="CHEBI:17117"/>
        <dbReference type="ChEBI" id="CHEBI:29071"/>
        <dbReference type="EC" id="5.3.1.17"/>
    </reaction>
</comment>
<dbReference type="Gene3D" id="2.60.120.10">
    <property type="entry name" value="Jelly Rolls"/>
    <property type="match status" value="1"/>
</dbReference>
<reference evidence="7" key="1">
    <citation type="submission" date="2021-04" db="EMBL/GenBank/DDBJ databases">
        <authorList>
            <person name="Hartkoorn R.C."/>
            <person name="Beaudoing E."/>
            <person name="Hot D."/>
        </authorList>
    </citation>
    <scope>NUCLEOTIDE SEQUENCE</scope>
    <source>
        <strain evidence="7">NRRL B-16292</strain>
    </source>
</reference>
<comment type="function">
    <text evidence="6">Catalyzes the isomerization of 5-dehydro-4-deoxy-D-glucuronate to 3-deoxy-D-glycero-2,5-hexodiulosonate.</text>
</comment>
<feature type="binding site" evidence="6">
    <location>
        <position position="194"/>
    </location>
    <ligand>
        <name>Zn(2+)</name>
        <dbReference type="ChEBI" id="CHEBI:29105"/>
    </ligand>
</feature>
<dbReference type="PIRSF" id="PIRSF006625">
    <property type="entry name" value="KduI"/>
    <property type="match status" value="1"/>
</dbReference>
<comment type="pathway">
    <text evidence="6">Glycan metabolism; pectin degradation; 2-dehydro-3-deoxy-D-gluconate from pectin: step 4/5.</text>
</comment>
<dbReference type="CDD" id="cd20491">
    <property type="entry name" value="cupin_KduI_C"/>
    <property type="match status" value="1"/>
</dbReference>
<reference evidence="7" key="2">
    <citation type="submission" date="2022-09" db="EMBL/GenBank/DDBJ databases">
        <title>Biosynthetic gene clusters of Dactylosporangioum fulvum.</title>
        <authorList>
            <person name="Caradec T."/>
        </authorList>
    </citation>
    <scope>NUCLEOTIDE SEQUENCE</scope>
    <source>
        <strain evidence="7">NRRL B-16292</strain>
    </source>
</reference>
<comment type="cofactor">
    <cofactor evidence="6">
        <name>Zn(2+)</name>
        <dbReference type="ChEBI" id="CHEBI:29105"/>
    </cofactor>
    <text evidence="6">Binds 1 zinc ion per subunit.</text>
</comment>
<dbReference type="SUPFAM" id="SSF51182">
    <property type="entry name" value="RmlC-like cupins"/>
    <property type="match status" value="1"/>
</dbReference>
<dbReference type="NCBIfam" id="NF002091">
    <property type="entry name" value="PRK00924.1"/>
    <property type="match status" value="1"/>
</dbReference>
<keyword evidence="4 6" id="KW-0862">Zinc</keyword>
<dbReference type="InterPro" id="IPR027449">
    <property type="entry name" value="KduI_N"/>
</dbReference>
<dbReference type="InterPro" id="IPR014710">
    <property type="entry name" value="RmlC-like_jellyroll"/>
</dbReference>
<dbReference type="EMBL" id="CP073720">
    <property type="protein sequence ID" value="UWP79768.1"/>
    <property type="molecule type" value="Genomic_DNA"/>
</dbReference>
<sequence length="276" mass="30071">MQTREATHPAEITALDTDALRARFVVDDLFQPGAVRFVYSHEDRIVLGGVVPLDSPLSLGTDDALYADYFCQRRELAITNLGGTGTVTADGVEFALAAEDVLYVGRGTREVSFASDDAANPATYYLFSATAHTDLPTTLVTKDQAAATAAGAAETANRRTIRKYLHQEGVGTAQVVLGITSLEPGSVWNTMPCHTHGRRTEVYLYYGLGPEHRVVHLMGEPRRTRNLMLADRDVVISPSWSVHTGAGTSNYAFVWAMAGENQEFDDMQQVSTDALR</sequence>
<dbReference type="RefSeq" id="WP_259857526.1">
    <property type="nucleotide sequence ID" value="NZ_BAAAST010000001.1"/>
</dbReference>
<evidence type="ECO:0000256" key="3">
    <source>
        <dbReference type="ARBA" id="ARBA00022723"/>
    </source>
</evidence>
<feature type="binding site" evidence="6">
    <location>
        <position position="196"/>
    </location>
    <ligand>
        <name>Zn(2+)</name>
        <dbReference type="ChEBI" id="CHEBI:29105"/>
    </ligand>
</feature>
<dbReference type="EC" id="5.3.1.17" evidence="6"/>
<evidence type="ECO:0000313" key="7">
    <source>
        <dbReference type="EMBL" id="UWP79768.1"/>
    </source>
</evidence>
<organism evidence="7 8">
    <name type="scientific">Dactylosporangium fulvum</name>
    <dbReference type="NCBI Taxonomy" id="53359"/>
    <lineage>
        <taxon>Bacteria</taxon>
        <taxon>Bacillati</taxon>
        <taxon>Actinomycetota</taxon>
        <taxon>Actinomycetes</taxon>
        <taxon>Micromonosporales</taxon>
        <taxon>Micromonosporaceae</taxon>
        <taxon>Dactylosporangium</taxon>
    </lineage>
</organism>
<dbReference type="PANTHER" id="PTHR38461">
    <property type="entry name" value="4-DEOXY-L-THREO-5-HEXOSULOSE-URONATE KETOL-ISOMERASE"/>
    <property type="match status" value="1"/>
</dbReference>
<dbReference type="GO" id="GO:0008697">
    <property type="term" value="F:4-deoxy-L-threo-5-hexosulose-uronate ketol-isomerase activity"/>
    <property type="evidence" value="ECO:0007669"/>
    <property type="project" value="UniProtKB-EC"/>
</dbReference>
<dbReference type="Pfam" id="PF04962">
    <property type="entry name" value="KduI"/>
    <property type="match status" value="1"/>
</dbReference>
<gene>
    <name evidence="6 7" type="primary">kduI</name>
    <name evidence="7" type="ORF">Dfulv_32000</name>
</gene>
<dbReference type="CDD" id="cd20294">
    <property type="entry name" value="cupin_KduI_N"/>
    <property type="match status" value="1"/>
</dbReference>
<dbReference type="PANTHER" id="PTHR38461:SF1">
    <property type="entry name" value="4-DEOXY-L-THREO-5-HEXOSULOSE-URONATE KETOL-ISOMERASE"/>
    <property type="match status" value="1"/>
</dbReference>
<evidence type="ECO:0000313" key="8">
    <source>
        <dbReference type="Proteomes" id="UP001059617"/>
    </source>
</evidence>
<keyword evidence="8" id="KW-1185">Reference proteome</keyword>
<name>A0ABY5VTF6_9ACTN</name>
<evidence type="ECO:0000256" key="4">
    <source>
        <dbReference type="ARBA" id="ARBA00022833"/>
    </source>
</evidence>
<feature type="binding site" evidence="6">
    <location>
        <position position="243"/>
    </location>
    <ligand>
        <name>Zn(2+)</name>
        <dbReference type="ChEBI" id="CHEBI:29105"/>
    </ligand>
</feature>
<evidence type="ECO:0000256" key="6">
    <source>
        <dbReference type="HAMAP-Rule" id="MF_00687"/>
    </source>
</evidence>
<dbReference type="Proteomes" id="UP001059617">
    <property type="component" value="Chromosome"/>
</dbReference>
<dbReference type="InterPro" id="IPR021120">
    <property type="entry name" value="KduI/IolB_isomerase"/>
</dbReference>
<evidence type="ECO:0000256" key="5">
    <source>
        <dbReference type="ARBA" id="ARBA00023235"/>
    </source>
</evidence>
<evidence type="ECO:0000256" key="2">
    <source>
        <dbReference type="ARBA" id="ARBA00008086"/>
    </source>
</evidence>
<comment type="similarity">
    <text evidence="2 6">Belongs to the KduI family.</text>
</comment>
<dbReference type="InterPro" id="IPR011051">
    <property type="entry name" value="RmlC_Cupin_sf"/>
</dbReference>
<dbReference type="InterPro" id="IPR007045">
    <property type="entry name" value="KduI"/>
</dbReference>
<evidence type="ECO:0000256" key="1">
    <source>
        <dbReference type="ARBA" id="ARBA00000552"/>
    </source>
</evidence>
<proteinExistence type="inferred from homology"/>
<protein>
    <recommendedName>
        <fullName evidence="6">4-deoxy-L-threo-5-hexosulose-uronate ketol-isomerase</fullName>
        <ecNumber evidence="6">5.3.1.17</ecNumber>
    </recommendedName>
    <alternativeName>
        <fullName evidence="6">5-keto-4-deoxyuronate isomerase</fullName>
    </alternativeName>
    <alternativeName>
        <fullName evidence="6">DKI isomerase</fullName>
    </alternativeName>
</protein>